<feature type="domain" description="SEFIR" evidence="3">
    <location>
        <begin position="3"/>
        <end position="141"/>
    </location>
</feature>
<evidence type="ECO:0000313" key="4">
    <source>
        <dbReference type="EMBL" id="CAA6800636.1"/>
    </source>
</evidence>
<protein>
    <recommendedName>
        <fullName evidence="3">SEFIR domain-containing protein</fullName>
    </recommendedName>
</protein>
<feature type="transmembrane region" description="Helical" evidence="2">
    <location>
        <begin position="207"/>
        <end position="230"/>
    </location>
</feature>
<keyword evidence="2" id="KW-1133">Transmembrane helix</keyword>
<name>A0A6S6S6J0_9GAMM</name>
<feature type="region of interest" description="Disordered" evidence="1">
    <location>
        <begin position="162"/>
        <end position="194"/>
    </location>
</feature>
<evidence type="ECO:0000259" key="3">
    <source>
        <dbReference type="PROSITE" id="PS51534"/>
    </source>
</evidence>
<proteinExistence type="predicted"/>
<keyword evidence="2" id="KW-0812">Transmembrane</keyword>
<evidence type="ECO:0000256" key="2">
    <source>
        <dbReference type="SAM" id="Phobius"/>
    </source>
</evidence>
<sequence length="265" mass="28802">MPTPRIFISYSHDSDTHRAFVLSLSNRLRADGLDCQVDQYVNGFPAEGWQRWMEERVEAADFVLMVCTPVYLKRFRGRDREGGRGVTFEGVVISQTLYDHFYENTKFVPVLPEGGVIEDVPLPLKGFGAFRMMAEYERLYRFLTGQPEVVVPEVGVVVDLPSPSPQPLSPKSGEGLSSASGTPRFTEPAGEPDVVPVARGMSDTMKAAWMGGVFALLAAVIAGLFALFAAPNITVSGSDCASVNTGEVSGTVKQNCEGKGDNEKK</sequence>
<accession>A0A6S6S6J0</accession>
<evidence type="ECO:0000256" key="1">
    <source>
        <dbReference type="SAM" id="MobiDB-lite"/>
    </source>
</evidence>
<dbReference type="PROSITE" id="PS51534">
    <property type="entry name" value="SEFIR"/>
    <property type="match status" value="1"/>
</dbReference>
<dbReference type="InterPro" id="IPR013568">
    <property type="entry name" value="SEFIR_dom"/>
</dbReference>
<dbReference type="Gene3D" id="3.40.50.11530">
    <property type="match status" value="1"/>
</dbReference>
<organism evidence="4">
    <name type="scientific">uncultured Thiotrichaceae bacterium</name>
    <dbReference type="NCBI Taxonomy" id="298394"/>
    <lineage>
        <taxon>Bacteria</taxon>
        <taxon>Pseudomonadati</taxon>
        <taxon>Pseudomonadota</taxon>
        <taxon>Gammaproteobacteria</taxon>
        <taxon>Thiotrichales</taxon>
        <taxon>Thiotrichaceae</taxon>
        <taxon>environmental samples</taxon>
    </lineage>
</organism>
<gene>
    <name evidence="4" type="ORF">HELGO_WM28163</name>
</gene>
<dbReference type="EMBL" id="CACVAT010000020">
    <property type="protein sequence ID" value="CAA6800636.1"/>
    <property type="molecule type" value="Genomic_DNA"/>
</dbReference>
<reference evidence="4" key="1">
    <citation type="submission" date="2020-01" db="EMBL/GenBank/DDBJ databases">
        <authorList>
            <person name="Meier V. D."/>
            <person name="Meier V D."/>
        </authorList>
    </citation>
    <scope>NUCLEOTIDE SEQUENCE</scope>
    <source>
        <strain evidence="4">HLG_WM_MAG_09</strain>
    </source>
</reference>
<keyword evidence="2" id="KW-0472">Membrane</keyword>
<dbReference type="Pfam" id="PF08357">
    <property type="entry name" value="SEFIR"/>
    <property type="match status" value="1"/>
</dbReference>
<dbReference type="AlphaFoldDB" id="A0A6S6S6J0"/>